<dbReference type="InterPro" id="IPR012738">
    <property type="entry name" value="Tscrpt_reg_DhaS"/>
</dbReference>
<protein>
    <submittedName>
        <fullName evidence="4">Dihydroxyacetone kinase regulator</fullName>
    </submittedName>
</protein>
<dbReference type="Pfam" id="PF14278">
    <property type="entry name" value="TetR_C_8"/>
    <property type="match status" value="1"/>
</dbReference>
<dbReference type="PANTHER" id="PTHR43479:SF7">
    <property type="entry name" value="TETR-FAMILY TRANSCRIPTIONAL REGULATOR"/>
    <property type="match status" value="1"/>
</dbReference>
<name>A0ABV2JL35_9STRE</name>
<dbReference type="InterPro" id="IPR039532">
    <property type="entry name" value="TetR_C_Firmicutes"/>
</dbReference>
<dbReference type="InterPro" id="IPR009057">
    <property type="entry name" value="Homeodomain-like_sf"/>
</dbReference>
<dbReference type="SUPFAM" id="SSF46689">
    <property type="entry name" value="Homeodomain-like"/>
    <property type="match status" value="1"/>
</dbReference>
<evidence type="ECO:0000313" key="4">
    <source>
        <dbReference type="EMBL" id="MET3644617.1"/>
    </source>
</evidence>
<dbReference type="InterPro" id="IPR001647">
    <property type="entry name" value="HTH_TetR"/>
</dbReference>
<keyword evidence="4" id="KW-0808">Transferase</keyword>
<organism evidence="4 5">
    <name type="scientific">Streptococcus gallinaceus</name>
    <dbReference type="NCBI Taxonomy" id="165758"/>
    <lineage>
        <taxon>Bacteria</taxon>
        <taxon>Bacillati</taxon>
        <taxon>Bacillota</taxon>
        <taxon>Bacilli</taxon>
        <taxon>Lactobacillales</taxon>
        <taxon>Streptococcaceae</taxon>
        <taxon>Streptococcus</taxon>
    </lineage>
</organism>
<dbReference type="InterPro" id="IPR050624">
    <property type="entry name" value="HTH-type_Tx_Regulator"/>
</dbReference>
<feature type="DNA-binding region" description="H-T-H motif" evidence="2">
    <location>
        <begin position="28"/>
        <end position="47"/>
    </location>
</feature>
<comment type="caution">
    <text evidence="4">The sequence shown here is derived from an EMBL/GenBank/DDBJ whole genome shotgun (WGS) entry which is preliminary data.</text>
</comment>
<keyword evidence="1 2" id="KW-0238">DNA-binding</keyword>
<dbReference type="GO" id="GO:0016301">
    <property type="term" value="F:kinase activity"/>
    <property type="evidence" value="ECO:0007669"/>
    <property type="project" value="UniProtKB-KW"/>
</dbReference>
<evidence type="ECO:0000256" key="2">
    <source>
        <dbReference type="PROSITE-ProRule" id="PRU00335"/>
    </source>
</evidence>
<dbReference type="Proteomes" id="UP001549055">
    <property type="component" value="Unassembled WGS sequence"/>
</dbReference>
<gene>
    <name evidence="4" type="ORF">ABID27_001244</name>
</gene>
<reference evidence="4 5" key="1">
    <citation type="submission" date="2024-06" db="EMBL/GenBank/DDBJ databases">
        <title>Genomic Encyclopedia of Type Strains, Phase IV (KMG-IV): sequencing the most valuable type-strain genomes for metagenomic binning, comparative biology and taxonomic classification.</title>
        <authorList>
            <person name="Goeker M."/>
        </authorList>
    </citation>
    <scope>NUCLEOTIDE SEQUENCE [LARGE SCALE GENOMIC DNA]</scope>
    <source>
        <strain evidence="4 5">DSM 15349</strain>
    </source>
</reference>
<keyword evidence="5" id="KW-1185">Reference proteome</keyword>
<dbReference type="NCBIfam" id="TIGR02366">
    <property type="entry name" value="DHAK_reg"/>
    <property type="match status" value="1"/>
</dbReference>
<dbReference type="Pfam" id="PF00440">
    <property type="entry name" value="TetR_N"/>
    <property type="match status" value="1"/>
</dbReference>
<proteinExistence type="predicted"/>
<dbReference type="EMBL" id="JBEPMK010000004">
    <property type="protein sequence ID" value="MET3644617.1"/>
    <property type="molecule type" value="Genomic_DNA"/>
</dbReference>
<dbReference type="RefSeq" id="WP_354281005.1">
    <property type="nucleotide sequence ID" value="NZ_JBEPMK010000004.1"/>
</dbReference>
<evidence type="ECO:0000256" key="1">
    <source>
        <dbReference type="ARBA" id="ARBA00023125"/>
    </source>
</evidence>
<accession>A0ABV2JL35</accession>
<evidence type="ECO:0000259" key="3">
    <source>
        <dbReference type="PROSITE" id="PS50977"/>
    </source>
</evidence>
<sequence length="179" mass="21250">MVSSLITKKRIAKAFKKLFVTQPFDKISVRDIMEEAGVRRQTFYNHFVDKYELLEWIFQTELREQVTDNLDYISGMQLLTELLHFFQSNREFYKKLFDIADQNDFSSYFEGYCQQLIDKLIADYRIREFEVAEERELFVTYHSLALANLIKHYLTCSTGSCQLDSQAIVQLITTSLENY</sequence>
<dbReference type="PROSITE" id="PS50977">
    <property type="entry name" value="HTH_TETR_2"/>
    <property type="match status" value="1"/>
</dbReference>
<keyword evidence="4" id="KW-0418">Kinase</keyword>
<feature type="domain" description="HTH tetR-type" evidence="3">
    <location>
        <begin position="5"/>
        <end position="65"/>
    </location>
</feature>
<dbReference type="Gene3D" id="1.10.357.10">
    <property type="entry name" value="Tetracycline Repressor, domain 2"/>
    <property type="match status" value="1"/>
</dbReference>
<dbReference type="PANTHER" id="PTHR43479">
    <property type="entry name" value="ACREF/ENVCD OPERON REPRESSOR-RELATED"/>
    <property type="match status" value="1"/>
</dbReference>
<evidence type="ECO:0000313" key="5">
    <source>
        <dbReference type="Proteomes" id="UP001549055"/>
    </source>
</evidence>